<gene>
    <name evidence="3" type="ORF">D1970_12275</name>
</gene>
<dbReference type="InterPro" id="IPR008988">
    <property type="entry name" value="Transcriptional_repressor_C"/>
</dbReference>
<evidence type="ECO:0000259" key="2">
    <source>
        <dbReference type="SMART" id="SM00899"/>
    </source>
</evidence>
<dbReference type="Pfam" id="PF04023">
    <property type="entry name" value="FeoA"/>
    <property type="match status" value="1"/>
</dbReference>
<evidence type="ECO:0000313" key="4">
    <source>
        <dbReference type="Proteomes" id="UP000265816"/>
    </source>
</evidence>
<organism evidence="3 4">
    <name type="scientific">Mesobacillus zeae</name>
    <dbReference type="NCBI Taxonomy" id="1917180"/>
    <lineage>
        <taxon>Bacteria</taxon>
        <taxon>Bacillati</taxon>
        <taxon>Bacillota</taxon>
        <taxon>Bacilli</taxon>
        <taxon>Bacillales</taxon>
        <taxon>Bacillaceae</taxon>
        <taxon>Mesobacillus</taxon>
    </lineage>
</organism>
<dbReference type="EMBL" id="QWVT01000019">
    <property type="protein sequence ID" value="RID84714.1"/>
    <property type="molecule type" value="Genomic_DNA"/>
</dbReference>
<evidence type="ECO:0000256" key="1">
    <source>
        <dbReference type="ARBA" id="ARBA00023004"/>
    </source>
</evidence>
<dbReference type="InterPro" id="IPR007167">
    <property type="entry name" value="Fe-transptr_FeoA-like"/>
</dbReference>
<dbReference type="InterPro" id="IPR052713">
    <property type="entry name" value="FeoA"/>
</dbReference>
<protein>
    <submittedName>
        <fullName evidence="3">Ferrous iron transport protein A</fullName>
    </submittedName>
</protein>
<keyword evidence="4" id="KW-1185">Reference proteome</keyword>
<reference evidence="3 4" key="1">
    <citation type="submission" date="2018-08" db="EMBL/GenBank/DDBJ databases">
        <title>Bacillus jemisoniae sp. nov., Bacillus chryseoplanitiae sp. nov., Bacillus resnikiae sp. nov., and Bacillus frankliniae sp. nov., isolated from Viking spacecraft and associated surfaces.</title>
        <authorList>
            <person name="Seuylemezian A."/>
            <person name="Vaishampayan P."/>
        </authorList>
    </citation>
    <scope>NUCLEOTIDE SEQUENCE [LARGE SCALE GENOMIC DNA]</scope>
    <source>
        <strain evidence="3 4">JJ-247</strain>
    </source>
</reference>
<dbReference type="PANTHER" id="PTHR42954:SF1">
    <property type="entry name" value="FERROUS IRON TRANSPORTER FEOA DOMAIN-CONTAINING PROTEIN"/>
    <property type="match status" value="1"/>
</dbReference>
<dbReference type="OrthoDB" id="9811076at2"/>
<dbReference type="Gene3D" id="2.30.30.90">
    <property type="match status" value="1"/>
</dbReference>
<feature type="domain" description="Ferrous iron transporter FeoA-like" evidence="2">
    <location>
        <begin position="2"/>
        <end position="75"/>
    </location>
</feature>
<dbReference type="SUPFAM" id="SSF50037">
    <property type="entry name" value="C-terminal domain of transcriptional repressors"/>
    <property type="match status" value="1"/>
</dbReference>
<comment type="caution">
    <text evidence="3">The sequence shown here is derived from an EMBL/GenBank/DDBJ whole genome shotgun (WGS) entry which is preliminary data.</text>
</comment>
<accession>A0A398B5K4</accession>
<evidence type="ECO:0000313" key="3">
    <source>
        <dbReference type="EMBL" id="RID84714.1"/>
    </source>
</evidence>
<dbReference type="InterPro" id="IPR038157">
    <property type="entry name" value="FeoA_core_dom"/>
</dbReference>
<dbReference type="AlphaFoldDB" id="A0A398B5K4"/>
<sequence length="76" mass="8395">MAMLGEMKKGEKALIKSISGADRFVRRRLLDLGIAEGAEVCIKCVLPFGGPVMLESCGQCVGIRRREAFRIEVERV</sequence>
<dbReference type="GO" id="GO:0046914">
    <property type="term" value="F:transition metal ion binding"/>
    <property type="evidence" value="ECO:0007669"/>
    <property type="project" value="InterPro"/>
</dbReference>
<keyword evidence="1" id="KW-0408">Iron</keyword>
<dbReference type="Proteomes" id="UP000265816">
    <property type="component" value="Unassembled WGS sequence"/>
</dbReference>
<name>A0A398B5K4_9BACI</name>
<dbReference type="PANTHER" id="PTHR42954">
    <property type="entry name" value="FE(2+) TRANSPORT PROTEIN A"/>
    <property type="match status" value="1"/>
</dbReference>
<dbReference type="SMART" id="SM00899">
    <property type="entry name" value="FeoA"/>
    <property type="match status" value="1"/>
</dbReference>
<proteinExistence type="predicted"/>